<dbReference type="PANTHER" id="PTHR21689:SF2">
    <property type="entry name" value="PROTEIN LIN-9 HOMOLOG"/>
    <property type="match status" value="1"/>
</dbReference>
<comment type="caution">
    <text evidence="1">The sequence shown here is derived from an EMBL/GenBank/DDBJ whole genome shotgun (WGS) entry which is preliminary data.</text>
</comment>
<dbReference type="GO" id="GO:0051726">
    <property type="term" value="P:regulation of cell cycle"/>
    <property type="evidence" value="ECO:0007669"/>
    <property type="project" value="TreeGrafter"/>
</dbReference>
<dbReference type="Proteomes" id="UP000823388">
    <property type="component" value="Chromosome 3K"/>
</dbReference>
<dbReference type="GO" id="GO:0006351">
    <property type="term" value="P:DNA-templated transcription"/>
    <property type="evidence" value="ECO:0007669"/>
    <property type="project" value="InterPro"/>
</dbReference>
<dbReference type="PANTHER" id="PTHR21689">
    <property type="entry name" value="LIN-9"/>
    <property type="match status" value="1"/>
</dbReference>
<evidence type="ECO:0000313" key="2">
    <source>
        <dbReference type="Proteomes" id="UP000823388"/>
    </source>
</evidence>
<gene>
    <name evidence="1" type="ORF">PVAP13_3KG497100</name>
</gene>
<dbReference type="EMBL" id="CM029041">
    <property type="protein sequence ID" value="KAG2630196.1"/>
    <property type="molecule type" value="Genomic_DNA"/>
</dbReference>
<dbReference type="GO" id="GO:0017053">
    <property type="term" value="C:transcription repressor complex"/>
    <property type="evidence" value="ECO:0007669"/>
    <property type="project" value="InterPro"/>
</dbReference>
<name>A0A8T0V9L3_PANVG</name>
<dbReference type="AlphaFoldDB" id="A0A8T0V9L3"/>
<protein>
    <submittedName>
        <fullName evidence="1">Uncharacterized protein</fullName>
    </submittedName>
</protein>
<reference evidence="1" key="1">
    <citation type="submission" date="2020-05" db="EMBL/GenBank/DDBJ databases">
        <title>WGS assembly of Panicum virgatum.</title>
        <authorList>
            <person name="Lovell J.T."/>
            <person name="Jenkins J."/>
            <person name="Shu S."/>
            <person name="Juenger T.E."/>
            <person name="Schmutz J."/>
        </authorList>
    </citation>
    <scope>NUCLEOTIDE SEQUENCE</scope>
    <source>
        <strain evidence="1">AP13</strain>
    </source>
</reference>
<dbReference type="GO" id="GO:0006357">
    <property type="term" value="P:regulation of transcription by RNA polymerase II"/>
    <property type="evidence" value="ECO:0007669"/>
    <property type="project" value="TreeGrafter"/>
</dbReference>
<evidence type="ECO:0000313" key="1">
    <source>
        <dbReference type="EMBL" id="KAG2630196.1"/>
    </source>
</evidence>
<keyword evidence="2" id="KW-1185">Reference proteome</keyword>
<sequence>MVEALNSMNKVKAYLSLPEGSSTAAGLIAMMTDHYNILPAFVCLSSPTRRVRCMGFGVCINLRL</sequence>
<proteinExistence type="predicted"/>
<accession>A0A8T0V9L3</accession>
<dbReference type="InterPro" id="IPR010561">
    <property type="entry name" value="LIN-9/ALY1"/>
</dbReference>
<dbReference type="GO" id="GO:0003677">
    <property type="term" value="F:DNA binding"/>
    <property type="evidence" value="ECO:0007669"/>
    <property type="project" value="TreeGrafter"/>
</dbReference>
<dbReference type="GO" id="GO:0005654">
    <property type="term" value="C:nucleoplasm"/>
    <property type="evidence" value="ECO:0007669"/>
    <property type="project" value="TreeGrafter"/>
</dbReference>
<organism evidence="1 2">
    <name type="scientific">Panicum virgatum</name>
    <name type="common">Blackwell switchgrass</name>
    <dbReference type="NCBI Taxonomy" id="38727"/>
    <lineage>
        <taxon>Eukaryota</taxon>
        <taxon>Viridiplantae</taxon>
        <taxon>Streptophyta</taxon>
        <taxon>Embryophyta</taxon>
        <taxon>Tracheophyta</taxon>
        <taxon>Spermatophyta</taxon>
        <taxon>Magnoliopsida</taxon>
        <taxon>Liliopsida</taxon>
        <taxon>Poales</taxon>
        <taxon>Poaceae</taxon>
        <taxon>PACMAD clade</taxon>
        <taxon>Panicoideae</taxon>
        <taxon>Panicodae</taxon>
        <taxon>Paniceae</taxon>
        <taxon>Panicinae</taxon>
        <taxon>Panicum</taxon>
        <taxon>Panicum sect. Hiantes</taxon>
    </lineage>
</organism>